<feature type="compositionally biased region" description="Basic and acidic residues" evidence="3">
    <location>
        <begin position="83"/>
        <end position="92"/>
    </location>
</feature>
<dbReference type="EMBL" id="JAIWQS010000009">
    <property type="protein sequence ID" value="KAJ8755284.1"/>
    <property type="molecule type" value="Genomic_DNA"/>
</dbReference>
<evidence type="ECO:0000256" key="2">
    <source>
        <dbReference type="ARBA" id="ARBA00022821"/>
    </source>
</evidence>
<dbReference type="AlphaFoldDB" id="A0AAV8STE6"/>
<evidence type="ECO:0000313" key="7">
    <source>
        <dbReference type="Proteomes" id="UP001159364"/>
    </source>
</evidence>
<feature type="compositionally biased region" description="Basic and acidic residues" evidence="3">
    <location>
        <begin position="646"/>
        <end position="685"/>
    </location>
</feature>
<dbReference type="InterPro" id="IPR055414">
    <property type="entry name" value="LRR_R13L4/SHOC2-like"/>
</dbReference>
<feature type="compositionally biased region" description="Basic and acidic residues" evidence="3">
    <location>
        <begin position="599"/>
        <end position="616"/>
    </location>
</feature>
<dbReference type="SUPFAM" id="SSF52058">
    <property type="entry name" value="L domain-like"/>
    <property type="match status" value="1"/>
</dbReference>
<feature type="compositionally biased region" description="Basic and acidic residues" evidence="3">
    <location>
        <begin position="550"/>
        <end position="578"/>
    </location>
</feature>
<dbReference type="InterPro" id="IPR044974">
    <property type="entry name" value="Disease_R_plants"/>
</dbReference>
<evidence type="ECO:0000313" key="6">
    <source>
        <dbReference type="EMBL" id="KAJ8755284.1"/>
    </source>
</evidence>
<feature type="compositionally biased region" description="Basic and acidic residues" evidence="3">
    <location>
        <begin position="628"/>
        <end position="639"/>
    </location>
</feature>
<evidence type="ECO:0000256" key="3">
    <source>
        <dbReference type="SAM" id="MobiDB-lite"/>
    </source>
</evidence>
<feature type="region of interest" description="Disordered" evidence="3">
    <location>
        <begin position="67"/>
        <end position="92"/>
    </location>
</feature>
<evidence type="ECO:0008006" key="8">
    <source>
        <dbReference type="Google" id="ProtNLM"/>
    </source>
</evidence>
<dbReference type="PANTHER" id="PTHR23155:SF1076">
    <property type="entry name" value="LEUCINE-RICH REPEAT (LRR) FAMILY PROTEIN-RELATED"/>
    <property type="match status" value="1"/>
</dbReference>
<feature type="compositionally biased region" description="Polar residues" evidence="3">
    <location>
        <begin position="174"/>
        <end position="184"/>
    </location>
</feature>
<dbReference type="InterPro" id="IPR032675">
    <property type="entry name" value="LRR_dom_sf"/>
</dbReference>
<reference evidence="6 7" key="1">
    <citation type="submission" date="2021-09" db="EMBL/GenBank/DDBJ databases">
        <title>Genomic insights and catalytic innovation underlie evolution of tropane alkaloids biosynthesis.</title>
        <authorList>
            <person name="Wang Y.-J."/>
            <person name="Tian T."/>
            <person name="Huang J.-P."/>
            <person name="Huang S.-X."/>
        </authorList>
    </citation>
    <scope>NUCLEOTIDE SEQUENCE [LARGE SCALE GENOMIC DNA]</scope>
    <source>
        <strain evidence="6">KIB-2018</strain>
        <tissue evidence="6">Leaf</tissue>
    </source>
</reference>
<dbReference type="PANTHER" id="PTHR23155">
    <property type="entry name" value="DISEASE RESISTANCE PROTEIN RP"/>
    <property type="match status" value="1"/>
</dbReference>
<feature type="region of interest" description="Disordered" evidence="3">
    <location>
        <begin position="160"/>
        <end position="185"/>
    </location>
</feature>
<protein>
    <recommendedName>
        <fullName evidence="8">Disease resistance RPP13-like protein 4</fullName>
    </recommendedName>
</protein>
<evidence type="ECO:0000259" key="4">
    <source>
        <dbReference type="Pfam" id="PF23559"/>
    </source>
</evidence>
<dbReference type="GO" id="GO:0098542">
    <property type="term" value="P:defense response to other organism"/>
    <property type="evidence" value="ECO:0007669"/>
    <property type="project" value="TreeGrafter"/>
</dbReference>
<dbReference type="Proteomes" id="UP001159364">
    <property type="component" value="Linkage Group LG09"/>
</dbReference>
<keyword evidence="2" id="KW-0611">Plant defense</keyword>
<organism evidence="6 7">
    <name type="scientific">Erythroxylum novogranatense</name>
    <dbReference type="NCBI Taxonomy" id="1862640"/>
    <lineage>
        <taxon>Eukaryota</taxon>
        <taxon>Viridiplantae</taxon>
        <taxon>Streptophyta</taxon>
        <taxon>Embryophyta</taxon>
        <taxon>Tracheophyta</taxon>
        <taxon>Spermatophyta</taxon>
        <taxon>Magnoliopsida</taxon>
        <taxon>eudicotyledons</taxon>
        <taxon>Gunneridae</taxon>
        <taxon>Pentapetalae</taxon>
        <taxon>rosids</taxon>
        <taxon>fabids</taxon>
        <taxon>Malpighiales</taxon>
        <taxon>Erythroxylaceae</taxon>
        <taxon>Erythroxylum</taxon>
    </lineage>
</organism>
<dbReference type="InterPro" id="IPR036388">
    <property type="entry name" value="WH-like_DNA-bd_sf"/>
</dbReference>
<gene>
    <name evidence="6" type="ORF">K2173_019082</name>
</gene>
<keyword evidence="7" id="KW-1185">Reference proteome</keyword>
<dbReference type="Gene3D" id="3.80.10.10">
    <property type="entry name" value="Ribonuclease Inhibitor"/>
    <property type="match status" value="1"/>
</dbReference>
<feature type="region of interest" description="Disordered" evidence="3">
    <location>
        <begin position="598"/>
        <end position="692"/>
    </location>
</feature>
<feature type="domain" description="Disease resistance R13L4/SHOC-2-like LRR" evidence="5">
    <location>
        <begin position="384"/>
        <end position="539"/>
    </location>
</feature>
<proteinExistence type="predicted"/>
<evidence type="ECO:0000256" key="1">
    <source>
        <dbReference type="ARBA" id="ARBA00022737"/>
    </source>
</evidence>
<evidence type="ECO:0000259" key="5">
    <source>
        <dbReference type="Pfam" id="PF23598"/>
    </source>
</evidence>
<feature type="domain" description="Disease resistance protein winged helix" evidence="4">
    <location>
        <begin position="217"/>
        <end position="265"/>
    </location>
</feature>
<name>A0AAV8STE6_9ROSI</name>
<dbReference type="Pfam" id="PF23559">
    <property type="entry name" value="WHD_DRP"/>
    <property type="match status" value="1"/>
</dbReference>
<dbReference type="Pfam" id="PF23598">
    <property type="entry name" value="LRR_14"/>
    <property type="match status" value="1"/>
</dbReference>
<comment type="caution">
    <text evidence="6">The sequence shown here is derived from an EMBL/GenBank/DDBJ whole genome shotgun (WGS) entry which is preliminary data.</text>
</comment>
<sequence length="798" mass="89637">MDAQAPTLPPFSIHQMISTISDMLVLLSGLKDSPLHQNEGPNDKGNKTNDVQETCFCCRLSSVVEEKTNVQEDESAAGNNSGKTDELHPVGPLEKLRSDLKYIKSTLENLTKLEKDTGKSITDLRDELDQIVKNPNPEHLPGAVATLRKKVMKLKLQIPSQHSIASRARDSQTRESANPSSENNKLADLEESTFNEFFKIYQGLEDRSKLCLLCFALFPEDVEVKKRLLIYWWVGEGLVESTAEETAEEDAEKVIEELCSKKLKNMGFIVRVRKFGGLKTDSFKMPPLVRSAVIRRAKEVGFFDVDDNGNPTEKRSGCYKVCLVESENALAEDSVRTIFNFNKRFPDYKFVDFTKMKKLNVIYLGRWVNIAKKIAAKHHIEIENTDFLKGLKSMKQLRFISLQGMSRITELPKPMCQLPNLRILDLRACHNLEGLPDEIDLLKKLTHLDVSECYLLDDVPKALSSLTELQVLKGFVVSSVQKKGVSCTLKDLEGLQKLMKLSISTNRKDFPTTDELKAIEKLQKLQKLKIAWGGESLSEEQPVGGTGAKEPSKKWNEVKKRNEIKEETEANRTKKETGPKFPAASSVKNMAKGLSFKKAAKDAKVISSPKKLDTAKTETGGKVGNSPRKLDTVKAETEPKLISSPRKLDAGKVKKSDKVKEEGDIKSGEKPEGGVQDGKLEKTAQKQEGITTPSTSALALKLKKLDLESFPERSPPSWLNPGILKNLKNLYIRGGKLKALGQGEVWEVEILRFKYLSDFGLTWREREASFPRLIYLEKVKCPKLAFYPCDEYGVWMKD</sequence>
<dbReference type="Gene3D" id="1.10.10.10">
    <property type="entry name" value="Winged helix-like DNA-binding domain superfamily/Winged helix DNA-binding domain"/>
    <property type="match status" value="1"/>
</dbReference>
<accession>A0AAV8STE6</accession>
<dbReference type="InterPro" id="IPR058922">
    <property type="entry name" value="WHD_DRP"/>
</dbReference>
<keyword evidence="1" id="KW-0677">Repeat</keyword>
<feature type="region of interest" description="Disordered" evidence="3">
    <location>
        <begin position="538"/>
        <end position="586"/>
    </location>
</feature>